<reference evidence="1 2" key="1">
    <citation type="journal article" date="2016" name="Nat. Commun.">
        <title>Thousands of microbial genomes shed light on interconnected biogeochemical processes in an aquifer system.</title>
        <authorList>
            <person name="Anantharaman K."/>
            <person name="Brown C.T."/>
            <person name="Hug L.A."/>
            <person name="Sharon I."/>
            <person name="Castelle C.J."/>
            <person name="Probst A.J."/>
            <person name="Thomas B.C."/>
            <person name="Singh A."/>
            <person name="Wilkins M.J."/>
            <person name="Karaoz U."/>
            <person name="Brodie E.L."/>
            <person name="Williams K.H."/>
            <person name="Hubbard S.S."/>
            <person name="Banfield J.F."/>
        </authorList>
    </citation>
    <scope>NUCLEOTIDE SEQUENCE [LARGE SCALE GENOMIC DNA]</scope>
</reference>
<dbReference type="AlphaFoldDB" id="A0A1G2MC56"/>
<name>A0A1G2MC56_9BACT</name>
<evidence type="ECO:0000313" key="1">
    <source>
        <dbReference type="EMBL" id="OHA21403.1"/>
    </source>
</evidence>
<dbReference type="EMBL" id="MHRI01000009">
    <property type="protein sequence ID" value="OHA21403.1"/>
    <property type="molecule type" value="Genomic_DNA"/>
</dbReference>
<accession>A0A1G2MC56</accession>
<dbReference type="Pfam" id="PF13365">
    <property type="entry name" value="Trypsin_2"/>
    <property type="match status" value="1"/>
</dbReference>
<dbReference type="SUPFAM" id="SSF50494">
    <property type="entry name" value="Trypsin-like serine proteases"/>
    <property type="match status" value="1"/>
</dbReference>
<organism evidence="1 2">
    <name type="scientific">Candidatus Taylorbacteria bacterium RIFCSPHIGHO2_01_FULL_51_15</name>
    <dbReference type="NCBI Taxonomy" id="1802304"/>
    <lineage>
        <taxon>Bacteria</taxon>
        <taxon>Candidatus Tayloriibacteriota</taxon>
    </lineage>
</organism>
<gene>
    <name evidence="1" type="ORF">A2849_00230</name>
</gene>
<dbReference type="Proteomes" id="UP000178121">
    <property type="component" value="Unassembled WGS sequence"/>
</dbReference>
<evidence type="ECO:0008006" key="3">
    <source>
        <dbReference type="Google" id="ProtNLM"/>
    </source>
</evidence>
<protein>
    <recommendedName>
        <fullName evidence="3">Serine protease</fullName>
    </recommendedName>
</protein>
<evidence type="ECO:0000313" key="2">
    <source>
        <dbReference type="Proteomes" id="UP000178121"/>
    </source>
</evidence>
<proteinExistence type="predicted"/>
<sequence length="294" mass="31208">MEGLNKQQLILLALLVSFVTSIATGIVTVSLMDQAPPAVTETINRVVEKTIERVVTEPAAQSASVVTKETIVVKSDDAIISAIDKNTESVVRVREVTGEGQGTFAGLALVVSKEGLLASDISVAYRKTDSLGNAIAESYQGVFPDGRVFPLNIVHSDQSTGLIFFHVLLQDKEKGVYRFKTPEFGLGELKLGQTVVALSGDETNSVSTGIISNLILRTVSKPSDTSTTTPQTHKETVSIKTDIRSAELVAGSILLNLSGEVIGLGVGAQNSNRNAFLPIQRVLELALKVAVPPN</sequence>
<dbReference type="Gene3D" id="2.40.10.120">
    <property type="match status" value="1"/>
</dbReference>
<dbReference type="InterPro" id="IPR009003">
    <property type="entry name" value="Peptidase_S1_PA"/>
</dbReference>
<comment type="caution">
    <text evidence="1">The sequence shown here is derived from an EMBL/GenBank/DDBJ whole genome shotgun (WGS) entry which is preliminary data.</text>
</comment>